<keyword evidence="1" id="KW-0812">Transmembrane</keyword>
<organism evidence="2 3">
    <name type="scientific">Enterococcus termitis</name>
    <dbReference type="NCBI Taxonomy" id="332950"/>
    <lineage>
        <taxon>Bacteria</taxon>
        <taxon>Bacillati</taxon>
        <taxon>Bacillota</taxon>
        <taxon>Bacilli</taxon>
        <taxon>Lactobacillales</taxon>
        <taxon>Enterococcaceae</taxon>
        <taxon>Enterococcus</taxon>
    </lineage>
</organism>
<keyword evidence="3" id="KW-1185">Reference proteome</keyword>
<gene>
    <name evidence="2" type="ORF">BCR25_09010</name>
</gene>
<protein>
    <submittedName>
        <fullName evidence="2">Uncharacterized protein</fullName>
    </submittedName>
</protein>
<sequence>MLYIMCGCIIFATHYLLKDNHWLLQKRLRDLIFGTILLISIAVIISTWIGSLLPVIVITLVGATVLQIKYTNQSVIRNMH</sequence>
<dbReference type="Proteomes" id="UP000095094">
    <property type="component" value="Unassembled WGS sequence"/>
</dbReference>
<evidence type="ECO:0000256" key="1">
    <source>
        <dbReference type="SAM" id="Phobius"/>
    </source>
</evidence>
<keyword evidence="1" id="KW-0472">Membrane</keyword>
<proteinExistence type="predicted"/>
<dbReference type="EMBL" id="MIJY01000043">
    <property type="protein sequence ID" value="OEG10596.1"/>
    <property type="molecule type" value="Genomic_DNA"/>
</dbReference>
<dbReference type="RefSeq" id="WP_069664377.1">
    <property type="nucleotide sequence ID" value="NZ_JBHUJJ010000001.1"/>
</dbReference>
<feature type="transmembrane region" description="Helical" evidence="1">
    <location>
        <begin position="31"/>
        <end position="49"/>
    </location>
</feature>
<evidence type="ECO:0000313" key="2">
    <source>
        <dbReference type="EMBL" id="OEG10596.1"/>
    </source>
</evidence>
<accession>A0A1E5GCY8</accession>
<reference evidence="3" key="1">
    <citation type="submission" date="2016-09" db="EMBL/GenBank/DDBJ databases">
        <authorList>
            <person name="Gulvik C.A."/>
        </authorList>
    </citation>
    <scope>NUCLEOTIDE SEQUENCE [LARGE SCALE GENOMIC DNA]</scope>
    <source>
        <strain evidence="3">LMG 8895</strain>
    </source>
</reference>
<name>A0A1E5GCY8_9ENTE</name>
<comment type="caution">
    <text evidence="2">The sequence shown here is derived from an EMBL/GenBank/DDBJ whole genome shotgun (WGS) entry which is preliminary data.</text>
</comment>
<evidence type="ECO:0000313" key="3">
    <source>
        <dbReference type="Proteomes" id="UP000095094"/>
    </source>
</evidence>
<keyword evidence="1" id="KW-1133">Transmembrane helix</keyword>
<dbReference type="AlphaFoldDB" id="A0A1E5GCY8"/>
<dbReference type="OrthoDB" id="2185986at2"/>